<dbReference type="STRING" id="1889.SAM40697_4432"/>
<dbReference type="FunFam" id="3.40.630.10:FF:000034">
    <property type="entry name" value="Succinyl-diaminopimelate desuccinylase"/>
    <property type="match status" value="1"/>
</dbReference>
<dbReference type="KEGG" id="samb:SAM23877_4918"/>
<comment type="catalytic activity">
    <reaction evidence="13">
        <text>N-succinyl-(2S,6S)-2,6-diaminopimelate + H2O = (2S,6S)-2,6-diaminopimelate + succinate</text>
        <dbReference type="Rhea" id="RHEA:22608"/>
        <dbReference type="ChEBI" id="CHEBI:15377"/>
        <dbReference type="ChEBI" id="CHEBI:30031"/>
        <dbReference type="ChEBI" id="CHEBI:57609"/>
        <dbReference type="ChEBI" id="CHEBI:58087"/>
        <dbReference type="EC" id="3.5.1.18"/>
    </reaction>
</comment>
<name>A0A0K2AYB9_STRA7</name>
<dbReference type="Proteomes" id="UP000061018">
    <property type="component" value="Chromosome"/>
</dbReference>
<keyword evidence="7" id="KW-0479">Metal-binding</keyword>
<dbReference type="Pfam" id="PF07687">
    <property type="entry name" value="M20_dimer"/>
    <property type="match status" value="1"/>
</dbReference>
<accession>A0A0K2AYB9</accession>
<sequence>MAFAGWRRLKHAYKVLEGRQWCTPGTDSARKGRGVRVGAMADTPLDLTLDAAELTARLVDFPSESGTEKPLADAIETALRALGHLSVERYGNNVVARTDLGRAERVILAGHIDTVPIAENVPSRLDEDGVLWGCGTCDMKAGVAVQLRIAATVPAPNRDLTFVFYDNEEVAADLNGLKHVAEAHPEWLQGDFAVLLEPSDGQVEGGCQGTLRVLLRTTGERAHSARSWMGSNAIHAAAPILARLAAYVPRYPVIDGLEYREGLNAVGITGGVAGNVIPDECVVTVNFRYAPDRSPEEALAHVREVFADCGVAEFVVDDHSGAALPGLSHPAAAAFIEAVGGTPQPKYGWTDVSRFSALGVPAVNYGPGNPHLAHKRDERVETAKILAGEERLRSWLTA</sequence>
<dbReference type="Gene3D" id="3.40.630.10">
    <property type="entry name" value="Zn peptidases"/>
    <property type="match status" value="1"/>
</dbReference>
<evidence type="ECO:0000256" key="11">
    <source>
        <dbReference type="ARBA" id="ARBA00023154"/>
    </source>
</evidence>
<dbReference type="FunFam" id="3.30.70.360:FF:000011">
    <property type="entry name" value="Succinyl-diaminopimelate desuccinylase"/>
    <property type="match status" value="1"/>
</dbReference>
<dbReference type="InterPro" id="IPR002933">
    <property type="entry name" value="Peptidase_M20"/>
</dbReference>
<dbReference type="EC" id="3.5.1.18" evidence="5 14"/>
<feature type="domain" description="Peptidase M20 dimerisation" evidence="15">
    <location>
        <begin position="209"/>
        <end position="307"/>
    </location>
</feature>
<dbReference type="InterPro" id="IPR050072">
    <property type="entry name" value="Peptidase_M20A"/>
</dbReference>
<comment type="cofactor">
    <cofactor evidence="1">
        <name>Co(2+)</name>
        <dbReference type="ChEBI" id="CHEBI:48828"/>
    </cofactor>
</comment>
<dbReference type="EMBL" id="CP012382">
    <property type="protein sequence ID" value="AKZ57963.1"/>
    <property type="molecule type" value="Genomic_DNA"/>
</dbReference>
<dbReference type="GO" id="GO:0006526">
    <property type="term" value="P:L-arginine biosynthetic process"/>
    <property type="evidence" value="ECO:0007669"/>
    <property type="project" value="TreeGrafter"/>
</dbReference>
<evidence type="ECO:0000256" key="3">
    <source>
        <dbReference type="ARBA" id="ARBA00005130"/>
    </source>
</evidence>
<dbReference type="PANTHER" id="PTHR43808:SF31">
    <property type="entry name" value="N-ACETYL-L-CITRULLINE DEACETYLASE"/>
    <property type="match status" value="1"/>
</dbReference>
<dbReference type="SUPFAM" id="SSF55031">
    <property type="entry name" value="Bacterial exopeptidase dimerisation domain"/>
    <property type="match status" value="1"/>
</dbReference>
<keyword evidence="6" id="KW-0028">Amino-acid biosynthesis</keyword>
<dbReference type="Gene3D" id="3.30.70.360">
    <property type="match status" value="1"/>
</dbReference>
<dbReference type="GO" id="GO:0046872">
    <property type="term" value="F:metal ion binding"/>
    <property type="evidence" value="ECO:0007669"/>
    <property type="project" value="UniProtKB-KW"/>
</dbReference>
<evidence type="ECO:0000256" key="12">
    <source>
        <dbReference type="ARBA" id="ARBA00023285"/>
    </source>
</evidence>
<reference evidence="17" key="1">
    <citation type="journal article" date="2015" name="J. Biotechnol.">
        <title>Complete genome sequence of Streptomyces ambofaciens ATCC 23877, the spiramycin producer.</title>
        <authorList>
            <person name="Thibessard A."/>
            <person name="Haas D."/>
            <person name="Gerbaud C."/>
            <person name="Aigle B."/>
            <person name="Lautru S."/>
            <person name="Pernodet J.L."/>
            <person name="Leblond P."/>
        </authorList>
    </citation>
    <scope>NUCLEOTIDE SEQUENCE [LARGE SCALE GENOMIC DNA]</scope>
    <source>
        <strain evidence="17">ATCC 23877 / 3486 / DSM 40053 / JCM 4204 / NBRC 12836 / NRRL B-2516</strain>
    </source>
</reference>
<evidence type="ECO:0000259" key="15">
    <source>
        <dbReference type="Pfam" id="PF07687"/>
    </source>
</evidence>
<dbReference type="InterPro" id="IPR036264">
    <property type="entry name" value="Bact_exopeptidase_dim_dom"/>
</dbReference>
<comment type="pathway">
    <text evidence="3">Amino-acid biosynthesis; L-lysine biosynthesis via DAP pathway; LL-2,6-diaminopimelate from (S)-tetrahydrodipicolinate (succinylase route): step 3/3.</text>
</comment>
<comment type="subunit">
    <text evidence="4">Homodimer.</text>
</comment>
<keyword evidence="11" id="KW-0457">Lysine biosynthesis</keyword>
<dbReference type="InterPro" id="IPR011650">
    <property type="entry name" value="Peptidase_M20_dimer"/>
</dbReference>
<evidence type="ECO:0000256" key="8">
    <source>
        <dbReference type="ARBA" id="ARBA00022801"/>
    </source>
</evidence>
<evidence type="ECO:0000313" key="17">
    <source>
        <dbReference type="Proteomes" id="UP000061018"/>
    </source>
</evidence>
<evidence type="ECO:0000256" key="9">
    <source>
        <dbReference type="ARBA" id="ARBA00022833"/>
    </source>
</evidence>
<dbReference type="GO" id="GO:0019877">
    <property type="term" value="P:diaminopimelate biosynthetic process"/>
    <property type="evidence" value="ECO:0007669"/>
    <property type="project" value="UniProtKB-KW"/>
</dbReference>
<gene>
    <name evidence="16" type="primary">dapE</name>
    <name evidence="16" type="ORF">SAM23877_4918</name>
</gene>
<organism evidence="16 17">
    <name type="scientific">Streptomyces ambofaciens (strain ATCC 23877 / 3486 / DSM 40053 / JCM 4204 / NBRC 12836 / NRRL B-2516)</name>
    <dbReference type="NCBI Taxonomy" id="278992"/>
    <lineage>
        <taxon>Bacteria</taxon>
        <taxon>Bacillati</taxon>
        <taxon>Actinomycetota</taxon>
        <taxon>Actinomycetes</taxon>
        <taxon>Kitasatosporales</taxon>
        <taxon>Streptomycetaceae</taxon>
        <taxon>Streptomyces</taxon>
    </lineage>
</organism>
<dbReference type="InterPro" id="IPR010174">
    <property type="entry name" value="Succinyl-DAP_deSuclase_DapE"/>
</dbReference>
<proteinExistence type="predicted"/>
<evidence type="ECO:0000256" key="1">
    <source>
        <dbReference type="ARBA" id="ARBA00001941"/>
    </source>
</evidence>
<evidence type="ECO:0000256" key="14">
    <source>
        <dbReference type="NCBIfam" id="TIGR01900"/>
    </source>
</evidence>
<evidence type="ECO:0000313" key="16">
    <source>
        <dbReference type="EMBL" id="AKZ57963.1"/>
    </source>
</evidence>
<keyword evidence="9" id="KW-0862">Zinc</keyword>
<evidence type="ECO:0000256" key="7">
    <source>
        <dbReference type="ARBA" id="ARBA00022723"/>
    </source>
</evidence>
<dbReference type="GO" id="GO:0009089">
    <property type="term" value="P:lysine biosynthetic process via diaminopimelate"/>
    <property type="evidence" value="ECO:0007669"/>
    <property type="project" value="UniProtKB-UniRule"/>
</dbReference>
<dbReference type="Pfam" id="PF01546">
    <property type="entry name" value="Peptidase_M20"/>
    <property type="match status" value="1"/>
</dbReference>
<dbReference type="PANTHER" id="PTHR43808">
    <property type="entry name" value="ACETYLORNITHINE DEACETYLASE"/>
    <property type="match status" value="1"/>
</dbReference>
<dbReference type="CDD" id="cd05647">
    <property type="entry name" value="M20_DapE_actinobac"/>
    <property type="match status" value="1"/>
</dbReference>
<evidence type="ECO:0000256" key="5">
    <source>
        <dbReference type="ARBA" id="ARBA00011921"/>
    </source>
</evidence>
<evidence type="ECO:0000256" key="10">
    <source>
        <dbReference type="ARBA" id="ARBA00022915"/>
    </source>
</evidence>
<keyword evidence="8 16" id="KW-0378">Hydrolase</keyword>
<keyword evidence="10" id="KW-0220">Diaminopimelate biosynthesis</keyword>
<dbReference type="SUPFAM" id="SSF53187">
    <property type="entry name" value="Zn-dependent exopeptidases"/>
    <property type="match status" value="1"/>
</dbReference>
<evidence type="ECO:0000256" key="4">
    <source>
        <dbReference type="ARBA" id="ARBA00011738"/>
    </source>
</evidence>
<dbReference type="NCBIfam" id="TIGR01900">
    <property type="entry name" value="dapE-gram_pos"/>
    <property type="match status" value="1"/>
</dbReference>
<evidence type="ECO:0000256" key="13">
    <source>
        <dbReference type="ARBA" id="ARBA00051301"/>
    </source>
</evidence>
<keyword evidence="12" id="KW-0170">Cobalt</keyword>
<comment type="cofactor">
    <cofactor evidence="2">
        <name>Zn(2+)</name>
        <dbReference type="ChEBI" id="CHEBI:29105"/>
    </cofactor>
</comment>
<evidence type="ECO:0000256" key="2">
    <source>
        <dbReference type="ARBA" id="ARBA00001947"/>
    </source>
</evidence>
<dbReference type="AlphaFoldDB" id="A0A0K2AYB9"/>
<dbReference type="GO" id="GO:0008777">
    <property type="term" value="F:acetylornithine deacetylase activity"/>
    <property type="evidence" value="ECO:0007669"/>
    <property type="project" value="TreeGrafter"/>
</dbReference>
<dbReference type="GO" id="GO:0009014">
    <property type="term" value="F:succinyl-diaminopimelate desuccinylase activity"/>
    <property type="evidence" value="ECO:0007669"/>
    <property type="project" value="UniProtKB-UniRule"/>
</dbReference>
<evidence type="ECO:0000256" key="6">
    <source>
        <dbReference type="ARBA" id="ARBA00022605"/>
    </source>
</evidence>
<protein>
    <recommendedName>
        <fullName evidence="5 14">Succinyl-diaminopimelate desuccinylase</fullName>
        <ecNumber evidence="5 14">3.5.1.18</ecNumber>
    </recommendedName>
</protein>